<evidence type="ECO:0000256" key="3">
    <source>
        <dbReference type="ARBA" id="ARBA00022989"/>
    </source>
</evidence>
<reference evidence="9" key="1">
    <citation type="journal article" date="2020" name="Stud. Mycol.">
        <title>101 Dothideomycetes genomes: a test case for predicting lifestyles and emergence of pathogens.</title>
        <authorList>
            <person name="Haridas S."/>
            <person name="Albert R."/>
            <person name="Binder M."/>
            <person name="Bloem J."/>
            <person name="Labutti K."/>
            <person name="Salamov A."/>
            <person name="Andreopoulos B."/>
            <person name="Baker S."/>
            <person name="Barry K."/>
            <person name="Bills G."/>
            <person name="Bluhm B."/>
            <person name="Cannon C."/>
            <person name="Castanera R."/>
            <person name="Culley D."/>
            <person name="Daum C."/>
            <person name="Ezra D."/>
            <person name="Gonzalez J."/>
            <person name="Henrissat B."/>
            <person name="Kuo A."/>
            <person name="Liang C."/>
            <person name="Lipzen A."/>
            <person name="Lutzoni F."/>
            <person name="Magnuson J."/>
            <person name="Mondo S."/>
            <person name="Nolan M."/>
            <person name="Ohm R."/>
            <person name="Pangilinan J."/>
            <person name="Park H.-J."/>
            <person name="Ramirez L."/>
            <person name="Alfaro M."/>
            <person name="Sun H."/>
            <person name="Tritt A."/>
            <person name="Yoshinaga Y."/>
            <person name="Zwiers L.-H."/>
            <person name="Turgeon B."/>
            <person name="Goodwin S."/>
            <person name="Spatafora J."/>
            <person name="Crous P."/>
            <person name="Grigoriev I."/>
        </authorList>
    </citation>
    <scope>NUCLEOTIDE SEQUENCE</scope>
    <source>
        <strain evidence="9">CBS 269.34</strain>
    </source>
</reference>
<dbReference type="AlphaFoldDB" id="A0A6A6QZY8"/>
<evidence type="ECO:0000256" key="6">
    <source>
        <dbReference type="SAM" id="MobiDB-lite"/>
    </source>
</evidence>
<sequence length="393" mass="43833">MATATSTWPPALIPAPTGYVVNFDHPQRKGDVAGYWVFGVGMVLSFAFLSMRVYTKAVLARMFGLEDACLCIAWCFGIATQSILVHLWLSKSVGVHAWEMTIENFNYFSILIMSASVLYVPCLGLAKFSLLLFYYKLSPLRWFKIAVYIVMFVVVGYSFAIIFALIFPCRPIAKNWDVLITEGTCINRTIIYIMTAVVNVATDLTLLTLPIPMIVKLQMPRIQKIGLIAMFTVGSLTCVTSIIRLVVILPSLTDLDQTWALSIPCIWIVVEANLVIICGSLPVMRLFFRHVSPKFIGESSGHQSDAYPRKAYRSAHSDLETYGSKPTRAQRSRSTYVGMDKNNDVELDGTITINERRGDPAESDGGSETHIVQTTTTTVEYAKGKYSPEPLRF</sequence>
<comment type="subcellular location">
    <subcellularLocation>
        <location evidence="1">Membrane</location>
        <topology evidence="1">Multi-pass membrane protein</topology>
    </subcellularLocation>
</comment>
<feature type="domain" description="Rhodopsin" evidence="8">
    <location>
        <begin position="51"/>
        <end position="289"/>
    </location>
</feature>
<feature type="transmembrane region" description="Helical" evidence="7">
    <location>
        <begin position="190"/>
        <end position="215"/>
    </location>
</feature>
<evidence type="ECO:0000256" key="5">
    <source>
        <dbReference type="ARBA" id="ARBA00038359"/>
    </source>
</evidence>
<keyword evidence="3 7" id="KW-1133">Transmembrane helix</keyword>
<keyword evidence="10" id="KW-1185">Reference proteome</keyword>
<feature type="transmembrane region" description="Helical" evidence="7">
    <location>
        <begin position="33"/>
        <end position="55"/>
    </location>
</feature>
<dbReference type="OrthoDB" id="5342292at2759"/>
<feature type="region of interest" description="Disordered" evidence="6">
    <location>
        <begin position="354"/>
        <end position="393"/>
    </location>
</feature>
<evidence type="ECO:0000256" key="4">
    <source>
        <dbReference type="ARBA" id="ARBA00023136"/>
    </source>
</evidence>
<keyword evidence="4 7" id="KW-0472">Membrane</keyword>
<dbReference type="Pfam" id="PF20684">
    <property type="entry name" value="Fung_rhodopsin"/>
    <property type="match status" value="1"/>
</dbReference>
<feature type="region of interest" description="Disordered" evidence="6">
    <location>
        <begin position="317"/>
        <end position="342"/>
    </location>
</feature>
<feature type="transmembrane region" description="Helical" evidence="7">
    <location>
        <begin position="108"/>
        <end position="133"/>
    </location>
</feature>
<comment type="similarity">
    <text evidence="5">Belongs to the SAT4 family.</text>
</comment>
<evidence type="ECO:0000256" key="1">
    <source>
        <dbReference type="ARBA" id="ARBA00004141"/>
    </source>
</evidence>
<name>A0A6A6QZY8_9PEZI</name>
<organism evidence="9 10">
    <name type="scientific">Lophium mytilinum</name>
    <dbReference type="NCBI Taxonomy" id="390894"/>
    <lineage>
        <taxon>Eukaryota</taxon>
        <taxon>Fungi</taxon>
        <taxon>Dikarya</taxon>
        <taxon>Ascomycota</taxon>
        <taxon>Pezizomycotina</taxon>
        <taxon>Dothideomycetes</taxon>
        <taxon>Pleosporomycetidae</taxon>
        <taxon>Mytilinidiales</taxon>
        <taxon>Mytilinidiaceae</taxon>
        <taxon>Lophium</taxon>
    </lineage>
</organism>
<evidence type="ECO:0000256" key="7">
    <source>
        <dbReference type="SAM" id="Phobius"/>
    </source>
</evidence>
<dbReference type="InterPro" id="IPR049326">
    <property type="entry name" value="Rhodopsin_dom_fungi"/>
</dbReference>
<evidence type="ECO:0000313" key="9">
    <source>
        <dbReference type="EMBL" id="KAF2497819.1"/>
    </source>
</evidence>
<dbReference type="EMBL" id="MU004186">
    <property type="protein sequence ID" value="KAF2497819.1"/>
    <property type="molecule type" value="Genomic_DNA"/>
</dbReference>
<dbReference type="PANTHER" id="PTHR33048:SF124">
    <property type="entry name" value="INTEGRAL MEMBRANE PROTEIN"/>
    <property type="match status" value="1"/>
</dbReference>
<dbReference type="PANTHER" id="PTHR33048">
    <property type="entry name" value="PTH11-LIKE INTEGRAL MEMBRANE PROTEIN (AFU_ORTHOLOGUE AFUA_5G11245)"/>
    <property type="match status" value="1"/>
</dbReference>
<evidence type="ECO:0000313" key="10">
    <source>
        <dbReference type="Proteomes" id="UP000799750"/>
    </source>
</evidence>
<keyword evidence="2 7" id="KW-0812">Transmembrane</keyword>
<dbReference type="Proteomes" id="UP000799750">
    <property type="component" value="Unassembled WGS sequence"/>
</dbReference>
<feature type="transmembrane region" description="Helical" evidence="7">
    <location>
        <begin position="227"/>
        <end position="247"/>
    </location>
</feature>
<feature type="transmembrane region" description="Helical" evidence="7">
    <location>
        <begin position="145"/>
        <end position="167"/>
    </location>
</feature>
<feature type="transmembrane region" description="Helical" evidence="7">
    <location>
        <begin position="67"/>
        <end position="88"/>
    </location>
</feature>
<evidence type="ECO:0000259" key="8">
    <source>
        <dbReference type="Pfam" id="PF20684"/>
    </source>
</evidence>
<dbReference type="InterPro" id="IPR052337">
    <property type="entry name" value="SAT4-like"/>
</dbReference>
<proteinExistence type="inferred from homology"/>
<accession>A0A6A6QZY8</accession>
<protein>
    <recommendedName>
        <fullName evidence="8">Rhodopsin domain-containing protein</fullName>
    </recommendedName>
</protein>
<gene>
    <name evidence="9" type="ORF">BU16DRAFT_606555</name>
</gene>
<evidence type="ECO:0000256" key="2">
    <source>
        <dbReference type="ARBA" id="ARBA00022692"/>
    </source>
</evidence>
<dbReference type="GO" id="GO:0016020">
    <property type="term" value="C:membrane"/>
    <property type="evidence" value="ECO:0007669"/>
    <property type="project" value="UniProtKB-SubCell"/>
</dbReference>
<feature type="transmembrane region" description="Helical" evidence="7">
    <location>
        <begin position="259"/>
        <end position="284"/>
    </location>
</feature>